<protein>
    <recommendedName>
        <fullName evidence="3">Carbon monoxide dehydrogenase</fullName>
    </recommendedName>
</protein>
<evidence type="ECO:0000313" key="2">
    <source>
        <dbReference type="Proteomes" id="UP000291189"/>
    </source>
</evidence>
<dbReference type="Pfam" id="PF06240">
    <property type="entry name" value="COXG"/>
    <property type="match status" value="1"/>
</dbReference>
<proteinExistence type="predicted"/>
<dbReference type="SUPFAM" id="SSF55961">
    <property type="entry name" value="Bet v1-like"/>
    <property type="match status" value="1"/>
</dbReference>
<accession>A0A4Q5J0I9</accession>
<evidence type="ECO:0008006" key="3">
    <source>
        <dbReference type="Google" id="ProtNLM"/>
    </source>
</evidence>
<keyword evidence="2" id="KW-1185">Reference proteome</keyword>
<dbReference type="EMBL" id="SDPU01000022">
    <property type="protein sequence ID" value="RYU11992.1"/>
    <property type="molecule type" value="Genomic_DNA"/>
</dbReference>
<organism evidence="1 2">
    <name type="scientific">Nocardioides iriomotensis</name>
    <dbReference type="NCBI Taxonomy" id="715784"/>
    <lineage>
        <taxon>Bacteria</taxon>
        <taxon>Bacillati</taxon>
        <taxon>Actinomycetota</taxon>
        <taxon>Actinomycetes</taxon>
        <taxon>Propionibacteriales</taxon>
        <taxon>Nocardioidaceae</taxon>
        <taxon>Nocardioides</taxon>
    </lineage>
</organism>
<dbReference type="Gene3D" id="3.30.530.20">
    <property type="match status" value="1"/>
</dbReference>
<dbReference type="InterPro" id="IPR010419">
    <property type="entry name" value="CO_DH_gsu"/>
</dbReference>
<dbReference type="PANTHER" id="PTHR38588:SF1">
    <property type="entry name" value="BLL0334 PROTEIN"/>
    <property type="match status" value="1"/>
</dbReference>
<evidence type="ECO:0000313" key="1">
    <source>
        <dbReference type="EMBL" id="RYU11992.1"/>
    </source>
</evidence>
<dbReference type="OrthoDB" id="9787428at2"/>
<dbReference type="Proteomes" id="UP000291189">
    <property type="component" value="Unassembled WGS sequence"/>
</dbReference>
<reference evidence="1 2" key="1">
    <citation type="submission" date="2019-01" db="EMBL/GenBank/DDBJ databases">
        <title>Nocardioides guangzhouensis sp. nov., an actinobacterium isolated from soil.</title>
        <authorList>
            <person name="Fu Y."/>
            <person name="Cai Y."/>
            <person name="Lin Z."/>
            <person name="Chen P."/>
        </authorList>
    </citation>
    <scope>NUCLEOTIDE SEQUENCE [LARGE SCALE GENOMIC DNA]</scope>
    <source>
        <strain evidence="1 2">NBRC 105384</strain>
    </source>
</reference>
<dbReference type="RefSeq" id="WP_129987580.1">
    <property type="nucleotide sequence ID" value="NZ_SDPU01000022.1"/>
</dbReference>
<dbReference type="AlphaFoldDB" id="A0A4Q5J0I9"/>
<sequence length="158" mass="17144">MRFQGERQVQAPATRVWAALHDRDVLREIITGCEDMRPLTGGVYAATLAARVGPMADSYRGTFSITDVRDGSDLRVRVEAKGRCGRLSVDLRVRLLDTPGHCSTTLRYDAEATVGGLVSRLGRAALTVAGGHFTGCFFRDLDRALRHEVSVGTPSLAV</sequence>
<dbReference type="PANTHER" id="PTHR38588">
    <property type="entry name" value="BLL0334 PROTEIN"/>
    <property type="match status" value="1"/>
</dbReference>
<name>A0A4Q5J0I9_9ACTN</name>
<gene>
    <name evidence="1" type="ORF">ETU37_12110</name>
</gene>
<dbReference type="InterPro" id="IPR023393">
    <property type="entry name" value="START-like_dom_sf"/>
</dbReference>
<comment type="caution">
    <text evidence="1">The sequence shown here is derived from an EMBL/GenBank/DDBJ whole genome shotgun (WGS) entry which is preliminary data.</text>
</comment>